<organism evidence="1 2">
    <name type="scientific">Portunus trituberculatus</name>
    <name type="common">Swimming crab</name>
    <name type="synonym">Neptunus trituberculatus</name>
    <dbReference type="NCBI Taxonomy" id="210409"/>
    <lineage>
        <taxon>Eukaryota</taxon>
        <taxon>Metazoa</taxon>
        <taxon>Ecdysozoa</taxon>
        <taxon>Arthropoda</taxon>
        <taxon>Crustacea</taxon>
        <taxon>Multicrustacea</taxon>
        <taxon>Malacostraca</taxon>
        <taxon>Eumalacostraca</taxon>
        <taxon>Eucarida</taxon>
        <taxon>Decapoda</taxon>
        <taxon>Pleocyemata</taxon>
        <taxon>Brachyura</taxon>
        <taxon>Eubrachyura</taxon>
        <taxon>Portunoidea</taxon>
        <taxon>Portunidae</taxon>
        <taxon>Portuninae</taxon>
        <taxon>Portunus</taxon>
    </lineage>
</organism>
<sequence length="138" mass="15207">MEFTASRNMRKLFEVISVHHGLCFKFSERIEFLLLHCTGYDTSACGRGSFRHITGSQGTFSRGANSELSGKVRGASRDILARDVFPVGTETREEKSNHHFGLAEVGGPVFVALPLLALASNWIHLNNCYNTCSSVKSI</sequence>
<evidence type="ECO:0000313" key="2">
    <source>
        <dbReference type="Proteomes" id="UP000324222"/>
    </source>
</evidence>
<protein>
    <submittedName>
        <fullName evidence="1">Uncharacterized protein</fullName>
    </submittedName>
</protein>
<evidence type="ECO:0000313" key="1">
    <source>
        <dbReference type="EMBL" id="MPC49737.1"/>
    </source>
</evidence>
<dbReference type="Proteomes" id="UP000324222">
    <property type="component" value="Unassembled WGS sequence"/>
</dbReference>
<comment type="caution">
    <text evidence="1">The sequence shown here is derived from an EMBL/GenBank/DDBJ whole genome shotgun (WGS) entry which is preliminary data.</text>
</comment>
<name>A0A5B7FWE6_PORTR</name>
<dbReference type="AlphaFoldDB" id="A0A5B7FWE6"/>
<accession>A0A5B7FWE6</accession>
<proteinExistence type="predicted"/>
<dbReference type="EMBL" id="VSRR010009066">
    <property type="protein sequence ID" value="MPC49737.1"/>
    <property type="molecule type" value="Genomic_DNA"/>
</dbReference>
<reference evidence="1 2" key="1">
    <citation type="submission" date="2019-05" db="EMBL/GenBank/DDBJ databases">
        <title>Another draft genome of Portunus trituberculatus and its Hox gene families provides insights of decapod evolution.</title>
        <authorList>
            <person name="Jeong J.-H."/>
            <person name="Song I."/>
            <person name="Kim S."/>
            <person name="Choi T."/>
            <person name="Kim D."/>
            <person name="Ryu S."/>
            <person name="Kim W."/>
        </authorList>
    </citation>
    <scope>NUCLEOTIDE SEQUENCE [LARGE SCALE GENOMIC DNA]</scope>
    <source>
        <tissue evidence="1">Muscle</tissue>
    </source>
</reference>
<keyword evidence="2" id="KW-1185">Reference proteome</keyword>
<gene>
    <name evidence="1" type="ORF">E2C01_043549</name>
</gene>